<evidence type="ECO:0000256" key="9">
    <source>
        <dbReference type="ARBA" id="ARBA00023136"/>
    </source>
</evidence>
<dbReference type="SUPFAM" id="SSF56935">
    <property type="entry name" value="Porins"/>
    <property type="match status" value="1"/>
</dbReference>
<evidence type="ECO:0000256" key="1">
    <source>
        <dbReference type="ARBA" id="ARBA00004571"/>
    </source>
</evidence>
<keyword evidence="14" id="KW-1185">Reference proteome</keyword>
<comment type="subcellular location">
    <subcellularLocation>
        <location evidence="1 11">Cell outer membrane</location>
        <topology evidence="1 11">Multi-pass membrane protein</topology>
    </subcellularLocation>
</comment>
<keyword evidence="9 11" id="KW-0472">Membrane</keyword>
<dbReference type="InterPro" id="IPR010917">
    <property type="entry name" value="TonB_rcpt_CS"/>
</dbReference>
<keyword evidence="7" id="KW-0408">Iron</keyword>
<dbReference type="Gene3D" id="2.40.170.20">
    <property type="entry name" value="TonB-dependent receptor, beta-barrel domain"/>
    <property type="match status" value="1"/>
</dbReference>
<evidence type="ECO:0000313" key="13">
    <source>
        <dbReference type="EMBL" id="SCZ15308.1"/>
    </source>
</evidence>
<evidence type="ECO:0000256" key="4">
    <source>
        <dbReference type="ARBA" id="ARBA00022496"/>
    </source>
</evidence>
<dbReference type="PANTHER" id="PTHR32552">
    <property type="entry name" value="FERRICHROME IRON RECEPTOR-RELATED"/>
    <property type="match status" value="1"/>
</dbReference>
<dbReference type="PANTHER" id="PTHR32552:SF68">
    <property type="entry name" value="FERRICHROME OUTER MEMBRANE TRANSPORTER_PHAGE RECEPTOR"/>
    <property type="match status" value="1"/>
</dbReference>
<keyword evidence="2 11" id="KW-0813">Transport</keyword>
<dbReference type="PROSITE" id="PS01156">
    <property type="entry name" value="TONB_DEPENDENT_REC_2"/>
    <property type="match status" value="1"/>
</dbReference>
<keyword evidence="6" id="KW-0732">Signal</keyword>
<comment type="caution">
    <text evidence="13">The sequence shown here is derived from an EMBL/GenBank/DDBJ whole genome shotgun (WGS) entry which is preliminary data.</text>
</comment>
<organism evidence="13 14">
    <name type="scientific">Serratia nematodiphila</name>
    <dbReference type="NCBI Taxonomy" id="458197"/>
    <lineage>
        <taxon>Bacteria</taxon>
        <taxon>Pseudomonadati</taxon>
        <taxon>Pseudomonadota</taxon>
        <taxon>Gammaproteobacteria</taxon>
        <taxon>Enterobacterales</taxon>
        <taxon>Yersiniaceae</taxon>
        <taxon>Serratia</taxon>
    </lineage>
</organism>
<accession>A0A1G5LSQ0</accession>
<evidence type="ECO:0000256" key="10">
    <source>
        <dbReference type="ARBA" id="ARBA00023237"/>
    </source>
</evidence>
<proteinExistence type="inferred from homology"/>
<name>A0A1G5LSQ0_9GAMM</name>
<evidence type="ECO:0000256" key="5">
    <source>
        <dbReference type="ARBA" id="ARBA00022692"/>
    </source>
</evidence>
<keyword evidence="4" id="KW-0410">Iron transport</keyword>
<keyword evidence="5 11" id="KW-0812">Transmembrane</keyword>
<keyword evidence="8" id="KW-0406">Ion transport</keyword>
<keyword evidence="13" id="KW-0675">Receptor</keyword>
<evidence type="ECO:0000256" key="7">
    <source>
        <dbReference type="ARBA" id="ARBA00023004"/>
    </source>
</evidence>
<gene>
    <name evidence="13" type="ORF">SAMN02927935_04755</name>
</gene>
<reference evidence="13 14" key="1">
    <citation type="submission" date="2016-10" db="EMBL/GenBank/DDBJ databases">
        <authorList>
            <person name="Varghese N."/>
            <person name="Submissions S."/>
        </authorList>
    </citation>
    <scope>NUCLEOTIDE SEQUENCE [LARGE SCALE GENOMIC DNA]</scope>
    <source>
        <strain evidence="13 14">CGMCC 1.6853</strain>
    </source>
</reference>
<evidence type="ECO:0000313" key="14">
    <source>
        <dbReference type="Proteomes" id="UP000183031"/>
    </source>
</evidence>
<keyword evidence="10 11" id="KW-0998">Cell outer membrane</keyword>
<evidence type="ECO:0000256" key="12">
    <source>
        <dbReference type="PROSITE-ProRule" id="PRU10144"/>
    </source>
</evidence>
<evidence type="ECO:0000256" key="2">
    <source>
        <dbReference type="ARBA" id="ARBA00022448"/>
    </source>
</evidence>
<dbReference type="InterPro" id="IPR039426">
    <property type="entry name" value="TonB-dep_rcpt-like"/>
</dbReference>
<dbReference type="PROSITE" id="PS52016">
    <property type="entry name" value="TONB_DEPENDENT_REC_3"/>
    <property type="match status" value="1"/>
</dbReference>
<keyword evidence="3 11" id="KW-1134">Transmembrane beta strand</keyword>
<protein>
    <submittedName>
        <fullName evidence="13">TonB dependent receptor</fullName>
    </submittedName>
</protein>
<dbReference type="Proteomes" id="UP000183031">
    <property type="component" value="Unassembled WGS sequence"/>
</dbReference>
<dbReference type="EMBL" id="FMUT01000018">
    <property type="protein sequence ID" value="SCZ15308.1"/>
    <property type="molecule type" value="Genomic_DNA"/>
</dbReference>
<comment type="similarity">
    <text evidence="11">Belongs to the TonB-dependent receptor family.</text>
</comment>
<evidence type="ECO:0000256" key="3">
    <source>
        <dbReference type="ARBA" id="ARBA00022452"/>
    </source>
</evidence>
<feature type="short sequence motif" description="TonB C-terminal box" evidence="12">
    <location>
        <begin position="46"/>
        <end position="63"/>
    </location>
</feature>
<sequence>MPDYTLVDATIKYDLARFGLPGSSVGVNINNLFDKTYVSSCYRDYACYWGAERQVVATATFRF</sequence>
<evidence type="ECO:0000256" key="11">
    <source>
        <dbReference type="PROSITE-ProRule" id="PRU01360"/>
    </source>
</evidence>
<dbReference type="InterPro" id="IPR036942">
    <property type="entry name" value="Beta-barrel_TonB_sf"/>
</dbReference>
<evidence type="ECO:0000256" key="8">
    <source>
        <dbReference type="ARBA" id="ARBA00023065"/>
    </source>
</evidence>
<evidence type="ECO:0000256" key="6">
    <source>
        <dbReference type="ARBA" id="ARBA00022729"/>
    </source>
</evidence>